<dbReference type="CDD" id="cd03205">
    <property type="entry name" value="GST_C_6"/>
    <property type="match status" value="1"/>
</dbReference>
<evidence type="ECO:0000259" key="1">
    <source>
        <dbReference type="PROSITE" id="PS50404"/>
    </source>
</evidence>
<dbReference type="SUPFAM" id="SSF52833">
    <property type="entry name" value="Thioredoxin-like"/>
    <property type="match status" value="1"/>
</dbReference>
<protein>
    <submittedName>
        <fullName evidence="2">Glutathione S-transferase</fullName>
    </submittedName>
</protein>
<dbReference type="CDD" id="cd03049">
    <property type="entry name" value="GST_N_3"/>
    <property type="match status" value="1"/>
</dbReference>
<gene>
    <name evidence="2" type="ORF">DFR42_11533</name>
</gene>
<dbReference type="RefSeq" id="WP_110257911.1">
    <property type="nucleotide sequence ID" value="NZ_QJKB01000015.1"/>
</dbReference>
<dbReference type="PANTHER" id="PTHR43968">
    <property type="match status" value="1"/>
</dbReference>
<feature type="domain" description="GST N-terminal" evidence="1">
    <location>
        <begin position="1"/>
        <end position="82"/>
    </location>
</feature>
<dbReference type="InterPro" id="IPR004045">
    <property type="entry name" value="Glutathione_S-Trfase_N"/>
</dbReference>
<sequence length="205" mass="23033">MQLLYQTHSPYARKALVFAHEAGLAGQLEVIHHETSPTKRNEAVYAQNPLGKVPVLLRPGLPPIFDSDVICEYLDSLHTGRPLIPLQGEARWHALRVQAVAKGMADSGIAVRWETSRRPEALRYPPLRDGHTQKLLASYDWLEQELDVDGAVHVGHIAVATSLSWLEFRELPGFREQRPKLTAWYEAFITRPSMLATPLSGETQD</sequence>
<dbReference type="InterPro" id="IPR036282">
    <property type="entry name" value="Glutathione-S-Trfase_C_sf"/>
</dbReference>
<evidence type="ECO:0000313" key="2">
    <source>
        <dbReference type="EMBL" id="PXX37783.1"/>
    </source>
</evidence>
<dbReference type="Proteomes" id="UP000247792">
    <property type="component" value="Unassembled WGS sequence"/>
</dbReference>
<dbReference type="InterPro" id="IPR050983">
    <property type="entry name" value="GST_Omega/HSP26"/>
</dbReference>
<dbReference type="SUPFAM" id="SSF47616">
    <property type="entry name" value="GST C-terminal domain-like"/>
    <property type="match status" value="1"/>
</dbReference>
<comment type="caution">
    <text evidence="2">The sequence shown here is derived from an EMBL/GenBank/DDBJ whole genome shotgun (WGS) entry which is preliminary data.</text>
</comment>
<evidence type="ECO:0000313" key="3">
    <source>
        <dbReference type="Proteomes" id="UP000247792"/>
    </source>
</evidence>
<name>A0A318IRY5_9BURK</name>
<dbReference type="AlphaFoldDB" id="A0A318IRY5"/>
<proteinExistence type="predicted"/>
<keyword evidence="3" id="KW-1185">Reference proteome</keyword>
<dbReference type="Pfam" id="PF13409">
    <property type="entry name" value="GST_N_2"/>
    <property type="match status" value="1"/>
</dbReference>
<reference evidence="2 3" key="1">
    <citation type="submission" date="2018-05" db="EMBL/GenBank/DDBJ databases">
        <title>Genomic Encyclopedia of Type Strains, Phase IV (KMG-IV): sequencing the most valuable type-strain genomes for metagenomic binning, comparative biology and taxonomic classification.</title>
        <authorList>
            <person name="Goeker M."/>
        </authorList>
    </citation>
    <scope>NUCLEOTIDE SEQUENCE [LARGE SCALE GENOMIC DNA]</scope>
    <source>
        <strain evidence="2 3">DSM 19792</strain>
    </source>
</reference>
<dbReference type="OrthoDB" id="9797500at2"/>
<dbReference type="PANTHER" id="PTHR43968:SF6">
    <property type="entry name" value="GLUTATHIONE S-TRANSFERASE OMEGA"/>
    <property type="match status" value="1"/>
</dbReference>
<dbReference type="EMBL" id="QJKB01000015">
    <property type="protein sequence ID" value="PXX37783.1"/>
    <property type="molecule type" value="Genomic_DNA"/>
</dbReference>
<dbReference type="Pfam" id="PF13410">
    <property type="entry name" value="GST_C_2"/>
    <property type="match status" value="1"/>
</dbReference>
<dbReference type="Gene3D" id="3.40.30.10">
    <property type="entry name" value="Glutaredoxin"/>
    <property type="match status" value="1"/>
</dbReference>
<dbReference type="PROSITE" id="PS50404">
    <property type="entry name" value="GST_NTER"/>
    <property type="match status" value="1"/>
</dbReference>
<accession>A0A318IRY5</accession>
<dbReference type="GO" id="GO:0016740">
    <property type="term" value="F:transferase activity"/>
    <property type="evidence" value="ECO:0007669"/>
    <property type="project" value="UniProtKB-KW"/>
</dbReference>
<dbReference type="Gene3D" id="1.20.1050.10">
    <property type="match status" value="1"/>
</dbReference>
<dbReference type="GO" id="GO:0005737">
    <property type="term" value="C:cytoplasm"/>
    <property type="evidence" value="ECO:0007669"/>
    <property type="project" value="TreeGrafter"/>
</dbReference>
<keyword evidence="2" id="KW-0808">Transferase</keyword>
<organism evidence="2 3">
    <name type="scientific">Undibacterium pigrum</name>
    <dbReference type="NCBI Taxonomy" id="401470"/>
    <lineage>
        <taxon>Bacteria</taxon>
        <taxon>Pseudomonadati</taxon>
        <taxon>Pseudomonadota</taxon>
        <taxon>Betaproteobacteria</taxon>
        <taxon>Burkholderiales</taxon>
        <taxon>Oxalobacteraceae</taxon>
        <taxon>Undibacterium</taxon>
    </lineage>
</organism>
<dbReference type="InterPro" id="IPR036249">
    <property type="entry name" value="Thioredoxin-like_sf"/>
</dbReference>